<dbReference type="RefSeq" id="WP_109644709.1">
    <property type="nucleotide sequence ID" value="NZ_QGGB01000002.1"/>
</dbReference>
<keyword evidence="2" id="KW-1185">Reference proteome</keyword>
<dbReference type="EMBL" id="QGGB01000002">
    <property type="protein sequence ID" value="PWN08007.1"/>
    <property type="molecule type" value="Genomic_DNA"/>
</dbReference>
<proteinExistence type="predicted"/>
<accession>A0A316TTW0</accession>
<gene>
    <name evidence="1" type="ORF">DDZ15_03065</name>
</gene>
<comment type="caution">
    <text evidence="1">The sequence shown here is derived from an EMBL/GenBank/DDBJ whole genome shotgun (WGS) entry which is preliminary data.</text>
</comment>
<sequence length="152" mass="17160">MMRILFTILLIPLLLMSLTEIHQVIEAGLDEFTDYERPERTCNCIGCSMGMHGEEHKGEAQMCDITMGAENGEKPCHCAMNKNHGDREAPSVCSCTTNSSKQQHILYNTPDKNALIAFIQLKLHNQKTVHFRAFMDPETLAVSNDIFHPPRT</sequence>
<evidence type="ECO:0000313" key="2">
    <source>
        <dbReference type="Proteomes" id="UP000245533"/>
    </source>
</evidence>
<evidence type="ECO:0000313" key="1">
    <source>
        <dbReference type="EMBL" id="PWN08007.1"/>
    </source>
</evidence>
<dbReference type="Proteomes" id="UP000245533">
    <property type="component" value="Unassembled WGS sequence"/>
</dbReference>
<dbReference type="OrthoDB" id="1524988at2"/>
<reference evidence="1 2" key="1">
    <citation type="submission" date="2018-05" db="EMBL/GenBank/DDBJ databases">
        <title>Rhodohalobacter halophilus gen. nov., sp. nov., a moderately halophilic member of the family Balneolaceae.</title>
        <authorList>
            <person name="Liu Z.-W."/>
        </authorList>
    </citation>
    <scope>NUCLEOTIDE SEQUENCE [LARGE SCALE GENOMIC DNA]</scope>
    <source>
        <strain evidence="1 2">8A47</strain>
    </source>
</reference>
<organism evidence="1 2">
    <name type="scientific">Rhodohalobacter mucosus</name>
    <dbReference type="NCBI Taxonomy" id="2079485"/>
    <lineage>
        <taxon>Bacteria</taxon>
        <taxon>Pseudomonadati</taxon>
        <taxon>Balneolota</taxon>
        <taxon>Balneolia</taxon>
        <taxon>Balneolales</taxon>
        <taxon>Balneolaceae</taxon>
        <taxon>Rhodohalobacter</taxon>
    </lineage>
</organism>
<name>A0A316TTW0_9BACT</name>
<protein>
    <submittedName>
        <fullName evidence="1">Uncharacterized protein</fullName>
    </submittedName>
</protein>
<dbReference type="AlphaFoldDB" id="A0A316TTW0"/>